<dbReference type="FunFam" id="3.30.2350.10:FF:000006">
    <property type="entry name" value="Pseudouridine synthase"/>
    <property type="match status" value="1"/>
</dbReference>
<dbReference type="InterPro" id="IPR050188">
    <property type="entry name" value="RluA_PseudoU_synthase"/>
</dbReference>
<dbReference type="Gene3D" id="3.30.2350.10">
    <property type="entry name" value="Pseudouridine synthase"/>
    <property type="match status" value="1"/>
</dbReference>
<name>A0A9D1KHY7_9MOLU</name>
<dbReference type="Pfam" id="PF01479">
    <property type="entry name" value="S4"/>
    <property type="match status" value="1"/>
</dbReference>
<evidence type="ECO:0000256" key="7">
    <source>
        <dbReference type="RuleBase" id="RU362028"/>
    </source>
</evidence>
<keyword evidence="3 6" id="KW-0694">RNA-binding</keyword>
<protein>
    <recommendedName>
        <fullName evidence="7">Pseudouridine synthase</fullName>
        <ecNumber evidence="7">5.4.99.-</ecNumber>
    </recommendedName>
</protein>
<dbReference type="NCBIfam" id="TIGR00005">
    <property type="entry name" value="rluA_subfam"/>
    <property type="match status" value="1"/>
</dbReference>
<evidence type="ECO:0000256" key="3">
    <source>
        <dbReference type="ARBA" id="ARBA00022884"/>
    </source>
</evidence>
<dbReference type="GO" id="GO:0003723">
    <property type="term" value="F:RNA binding"/>
    <property type="evidence" value="ECO:0007669"/>
    <property type="project" value="UniProtKB-KW"/>
</dbReference>
<dbReference type="CDD" id="cd02869">
    <property type="entry name" value="PseudoU_synth_RluA_like"/>
    <property type="match status" value="1"/>
</dbReference>
<comment type="caution">
    <text evidence="9">The sequence shown here is derived from an EMBL/GenBank/DDBJ whole genome shotgun (WGS) entry which is preliminary data.</text>
</comment>
<dbReference type="Gene3D" id="3.10.290.10">
    <property type="entry name" value="RNA-binding S4 domain"/>
    <property type="match status" value="1"/>
</dbReference>
<evidence type="ECO:0000256" key="2">
    <source>
        <dbReference type="ARBA" id="ARBA00010876"/>
    </source>
</evidence>
<evidence type="ECO:0000256" key="5">
    <source>
        <dbReference type="PIRSR" id="PIRSR606225-1"/>
    </source>
</evidence>
<feature type="active site" evidence="5">
    <location>
        <position position="135"/>
    </location>
</feature>
<reference evidence="9" key="2">
    <citation type="journal article" date="2021" name="PeerJ">
        <title>Extensive microbial diversity within the chicken gut microbiome revealed by metagenomics and culture.</title>
        <authorList>
            <person name="Gilroy R."/>
            <person name="Ravi A."/>
            <person name="Getino M."/>
            <person name="Pursley I."/>
            <person name="Horton D.L."/>
            <person name="Alikhan N.F."/>
            <person name="Baker D."/>
            <person name="Gharbi K."/>
            <person name="Hall N."/>
            <person name="Watson M."/>
            <person name="Adriaenssens E.M."/>
            <person name="Foster-Nyarko E."/>
            <person name="Jarju S."/>
            <person name="Secka A."/>
            <person name="Antonio M."/>
            <person name="Oren A."/>
            <person name="Chaudhuri R.R."/>
            <person name="La Ragione R."/>
            <person name="Hildebrand F."/>
            <person name="Pallen M.J."/>
        </authorList>
    </citation>
    <scope>NUCLEOTIDE SEQUENCE</scope>
    <source>
        <strain evidence="9">ChiW17-6978</strain>
    </source>
</reference>
<dbReference type="InterPro" id="IPR002942">
    <property type="entry name" value="S4_RNA-bd"/>
</dbReference>
<dbReference type="Proteomes" id="UP000886758">
    <property type="component" value="Unassembled WGS sequence"/>
</dbReference>
<dbReference type="InterPro" id="IPR020103">
    <property type="entry name" value="PsdUridine_synth_cat_dom_sf"/>
</dbReference>
<dbReference type="InterPro" id="IPR006224">
    <property type="entry name" value="PsdUridine_synth_RluA-like_CS"/>
</dbReference>
<dbReference type="CDD" id="cd00165">
    <property type="entry name" value="S4"/>
    <property type="match status" value="1"/>
</dbReference>
<evidence type="ECO:0000259" key="8">
    <source>
        <dbReference type="SMART" id="SM00363"/>
    </source>
</evidence>
<dbReference type="PROSITE" id="PS01129">
    <property type="entry name" value="PSI_RLU"/>
    <property type="match status" value="1"/>
</dbReference>
<proteinExistence type="inferred from homology"/>
<dbReference type="SMART" id="SM00363">
    <property type="entry name" value="S4"/>
    <property type="match status" value="1"/>
</dbReference>
<comment type="similarity">
    <text evidence="2 7">Belongs to the pseudouridine synthase RluA family.</text>
</comment>
<dbReference type="InterPro" id="IPR006225">
    <property type="entry name" value="PsdUridine_synth_RluC/D"/>
</dbReference>
<organism evidence="9 10">
    <name type="scientific">Candidatus Pelethenecus faecipullorum</name>
    <dbReference type="NCBI Taxonomy" id="2840900"/>
    <lineage>
        <taxon>Bacteria</taxon>
        <taxon>Bacillati</taxon>
        <taxon>Mycoplasmatota</taxon>
        <taxon>Mollicutes</taxon>
        <taxon>Candidatus Pelethenecus</taxon>
    </lineage>
</organism>
<dbReference type="PANTHER" id="PTHR21600">
    <property type="entry name" value="MITOCHONDRIAL RNA PSEUDOURIDINE SYNTHASE"/>
    <property type="match status" value="1"/>
</dbReference>
<comment type="catalytic activity">
    <reaction evidence="1 7">
        <text>a uridine in RNA = a pseudouridine in RNA</text>
        <dbReference type="Rhea" id="RHEA:48348"/>
        <dbReference type="Rhea" id="RHEA-COMP:12068"/>
        <dbReference type="Rhea" id="RHEA-COMP:12069"/>
        <dbReference type="ChEBI" id="CHEBI:65314"/>
        <dbReference type="ChEBI" id="CHEBI:65315"/>
    </reaction>
</comment>
<sequence>MKEYIVTKEEAGLRLDKYLKHCLPDQSRSHLVKCIEEEKVLVNDQKMKPSYLVLEGDRIVCGDLEVKPLLLEAKNLKLDIVYEDEDVAVVNKPKGMVVHPGCGNTDDTLVHGLLWEIKDLAINGSIRPGIVHRIDKDTTGLLMIAKNDQAQLSLTEQLKKHTCNRRYIALVYGTITENKGKINAPIGRDKDDRKKMAVTEGGKPAVTHFTVLKRYRDFTLVSCQLETGRTHQIRVHFQYIGHPLVGDAVYGRRKVIGQQGQFLHAERIGFHHPKTGAYLEFTAPIPPYFQAFLDQLDVLE</sequence>
<dbReference type="PANTHER" id="PTHR21600:SF44">
    <property type="entry name" value="RIBOSOMAL LARGE SUBUNIT PSEUDOURIDINE SYNTHASE D"/>
    <property type="match status" value="1"/>
</dbReference>
<evidence type="ECO:0000256" key="1">
    <source>
        <dbReference type="ARBA" id="ARBA00000073"/>
    </source>
</evidence>
<dbReference type="EMBL" id="DVLF01000062">
    <property type="protein sequence ID" value="HIT49760.1"/>
    <property type="molecule type" value="Genomic_DNA"/>
</dbReference>
<dbReference type="SUPFAM" id="SSF55120">
    <property type="entry name" value="Pseudouridine synthase"/>
    <property type="match status" value="1"/>
</dbReference>
<dbReference type="InterPro" id="IPR036986">
    <property type="entry name" value="S4_RNA-bd_sf"/>
</dbReference>
<dbReference type="GO" id="GO:0000455">
    <property type="term" value="P:enzyme-directed rRNA pseudouridine synthesis"/>
    <property type="evidence" value="ECO:0007669"/>
    <property type="project" value="TreeGrafter"/>
</dbReference>
<dbReference type="EC" id="5.4.99.-" evidence="7"/>
<dbReference type="Pfam" id="PF00849">
    <property type="entry name" value="PseudoU_synth_2"/>
    <property type="match status" value="1"/>
</dbReference>
<accession>A0A9D1KHY7</accession>
<reference evidence="9" key="1">
    <citation type="submission" date="2020-10" db="EMBL/GenBank/DDBJ databases">
        <authorList>
            <person name="Gilroy R."/>
        </authorList>
    </citation>
    <scope>NUCLEOTIDE SEQUENCE</scope>
    <source>
        <strain evidence="9">ChiW17-6978</strain>
    </source>
</reference>
<evidence type="ECO:0000313" key="9">
    <source>
        <dbReference type="EMBL" id="HIT49760.1"/>
    </source>
</evidence>
<dbReference type="SUPFAM" id="SSF55174">
    <property type="entry name" value="Alpha-L RNA-binding motif"/>
    <property type="match status" value="1"/>
</dbReference>
<dbReference type="PROSITE" id="PS50889">
    <property type="entry name" value="S4"/>
    <property type="match status" value="1"/>
</dbReference>
<keyword evidence="4 7" id="KW-0413">Isomerase</keyword>
<gene>
    <name evidence="9" type="ORF">IAD46_01905</name>
</gene>
<dbReference type="AlphaFoldDB" id="A0A9D1KHY7"/>
<evidence type="ECO:0000313" key="10">
    <source>
        <dbReference type="Proteomes" id="UP000886758"/>
    </source>
</evidence>
<dbReference type="GO" id="GO:0120159">
    <property type="term" value="F:rRNA pseudouridine synthase activity"/>
    <property type="evidence" value="ECO:0007669"/>
    <property type="project" value="UniProtKB-ARBA"/>
</dbReference>
<comment type="function">
    <text evidence="7">Responsible for synthesis of pseudouridine from uracil.</text>
</comment>
<evidence type="ECO:0000256" key="6">
    <source>
        <dbReference type="PROSITE-ProRule" id="PRU00182"/>
    </source>
</evidence>
<feature type="domain" description="RNA-binding S4" evidence="8">
    <location>
        <begin position="13"/>
        <end position="72"/>
    </location>
</feature>
<evidence type="ECO:0000256" key="4">
    <source>
        <dbReference type="ARBA" id="ARBA00023235"/>
    </source>
</evidence>
<dbReference type="InterPro" id="IPR006145">
    <property type="entry name" value="PsdUridine_synth_RsuA/RluA"/>
</dbReference>